<keyword evidence="7" id="KW-0809">Transit peptide</keyword>
<sequence length="1514" mass="171205">MLRAASRRATRPTTVTTIARPSHPAALDSSLLLPFLYPPTCTETLYSIGYIVPNARRNYVTSPQVPSFSNNRFQLLNGEWIGGRDSAHRPPTAAPLRKRLSEPSLLILEHPKPQTELTERQTLTRRRHGISKSSDELLATYEACIRVGRVARAQLMLNEITRLLSDHTGLLVNAHNSFLRALLKRAQAEKSEDNVRALFSWYEDTMVRKFGISPDATTMALLFSASLQMSAHLVGERHIKRWAAEWEERGHKVTEIIEIDALPAEEAIRVARILKVDPSQLSGYLREKFNELSPVQKAPITEIPEANPSVVKGLSLASVRQSLRSLIDPDAMPSPHAYPDDDASFQVARQKLLEDDAYTSAQEVWKKDHESLAQMGLAQLSGNVNALLWEWHQTMVPLIMQELDRVALAEEDTTAVAAADRLQYGPFLRLMPPEKIAATTILEIVKLQNSAKTGEGIKSSSAVLQVGNILEQEYYAQEISKKKHRDLIGNMDRAELQELFSNARKFRMNFRKSQKIAQEKNQQEANADMMFSWPAAVKAKLGAVLISMLIHGAKTPVTKLGKNNQKVTQMHPAIYHNYEYIKGRRIGILKLHPELIRKLAQEPLRRGVFGRLLPMLVPPRPWLAHDQGAYYYTKSRMMRTKYSKEQELYVQAASERGDLEQVFEGLDVLGQTAWKINRRVFDVVLDVWNKGEEFADIPGRDLVIDLPHEPPPGCDFRERAKWIMEMREAKIDMQNNHSQRCSVNLKLEIARAFLFERFYFPHSVDFRGRAYPIPPNLNHIGDDLSRGLLMFDKGKELGERGLWWLKIHLANIAGNDKASFSERVKFVEDHYDEVFDSADNPLTGRRWWLKAEDPWQCLASCFALSEALRMEDPTKYVCHFPVAQDGTCNGLQHYAALGGDEMGARQVNLEPSDRPQDVYTGVADLVNKQVNQDAAEGHEIAKIVQGHILRKVVKQSVMTNVYGVTFIGARQQIQNQLEDNPAIPKEIVTKCASYIAKLVFQSISSMFGGATGIQHWLANSARIISRSAGPSQVLLREEDQILAQTPLAMKREIEAKALKNAEKAQKEARNETQDEDSMAEKEAEEETLKIKEALKNKKISAEERADYKERLKQIKQEQRDRAKAAKAAEREAAKAAKELEKSRKGKKSKEDEGPKIEFMSSVIWTTPLGMPIVQPYRTEKSKSVQTNLQKIQISDPSAVDQVNSRKQMTAFPPNFIHSLDATHMLLSATKCAENGLTFASVHDSFWTHPSDVDTLNEILREAFIKIHATDIMTQLKKEFETRYAGYRYLVRLNSNREVLQQIRDLRAQYASDILGKKGRRITLYDEFMWEMKRDELIRSEDPEDRARGEAMITPSVLVEKLGGVEKLEDEKEAAEALGPGLGDTSSTSENGAESGGVSKRKKSSMEESVFDADDGADPDSLILDEADLAESDEGMDPVEKDLNTEEEIEALESKIEEMDGEDEPEVKKLEKKVATKTKKYTNAEYVWMPLTFPELPPKGKFDVKKLKASQYFFS</sequence>
<dbReference type="GO" id="GO:0001018">
    <property type="term" value="F:mitochondrial promoter sequence-specific DNA binding"/>
    <property type="evidence" value="ECO:0007669"/>
    <property type="project" value="TreeGrafter"/>
</dbReference>
<dbReference type="FunCoup" id="A0A4S2N6C3">
    <property type="interactions" value="244"/>
</dbReference>
<dbReference type="SMART" id="SM01311">
    <property type="entry name" value="RPOL_N"/>
    <property type="match status" value="1"/>
</dbReference>
<comment type="catalytic activity">
    <reaction evidence="9 10">
        <text>RNA(n) + a ribonucleoside 5'-triphosphate = RNA(n+1) + diphosphate</text>
        <dbReference type="Rhea" id="RHEA:21248"/>
        <dbReference type="Rhea" id="RHEA-COMP:14527"/>
        <dbReference type="Rhea" id="RHEA-COMP:17342"/>
        <dbReference type="ChEBI" id="CHEBI:33019"/>
        <dbReference type="ChEBI" id="CHEBI:61557"/>
        <dbReference type="ChEBI" id="CHEBI:140395"/>
        <dbReference type="EC" id="2.7.7.6"/>
    </reaction>
</comment>
<comment type="similarity">
    <text evidence="2 10">Belongs to the phage and mitochondrial RNA polymerase family.</text>
</comment>
<evidence type="ECO:0000259" key="12">
    <source>
        <dbReference type="SMART" id="SM01311"/>
    </source>
</evidence>
<feature type="region of interest" description="Disordered" evidence="11">
    <location>
        <begin position="1115"/>
        <end position="1154"/>
    </location>
</feature>
<evidence type="ECO:0000256" key="5">
    <source>
        <dbReference type="ARBA" id="ARBA00022679"/>
    </source>
</evidence>
<evidence type="ECO:0000313" key="14">
    <source>
        <dbReference type="Proteomes" id="UP000298138"/>
    </source>
</evidence>
<keyword evidence="8 10" id="KW-0804">Transcription</keyword>
<dbReference type="Gene3D" id="1.10.1320.10">
    <property type="entry name" value="DNA-directed RNA polymerase, N-terminal domain"/>
    <property type="match status" value="1"/>
</dbReference>
<reference evidence="13 14" key="1">
    <citation type="submission" date="2019-04" db="EMBL/GenBank/DDBJ databases">
        <title>Comparative genomics and transcriptomics to analyze fruiting body development in filamentous ascomycetes.</title>
        <authorList>
            <consortium name="DOE Joint Genome Institute"/>
            <person name="Lutkenhaus R."/>
            <person name="Traeger S."/>
            <person name="Breuer J."/>
            <person name="Kuo A."/>
            <person name="Lipzen A."/>
            <person name="Pangilinan J."/>
            <person name="Dilworth D."/>
            <person name="Sandor L."/>
            <person name="Poggeler S."/>
            <person name="Barry K."/>
            <person name="Grigoriev I.V."/>
            <person name="Nowrousian M."/>
        </authorList>
    </citation>
    <scope>NUCLEOTIDE SEQUENCE [LARGE SCALE GENOMIC DNA]</scope>
    <source>
        <strain evidence="13 14">CBS 389.68</strain>
    </source>
</reference>
<dbReference type="Gene3D" id="1.10.287.280">
    <property type="match status" value="1"/>
</dbReference>
<dbReference type="InterPro" id="IPR002092">
    <property type="entry name" value="DNA-dir_Rpol_phage-type"/>
</dbReference>
<dbReference type="STRING" id="341454.A0A4S2N6C3"/>
<evidence type="ECO:0000256" key="7">
    <source>
        <dbReference type="ARBA" id="ARBA00022946"/>
    </source>
</evidence>
<dbReference type="InterPro" id="IPR046950">
    <property type="entry name" value="DNA-dir_Rpol_C_phage-type"/>
</dbReference>
<gene>
    <name evidence="13" type="ORF">EX30DRAFT_313419</name>
</gene>
<evidence type="ECO:0000256" key="10">
    <source>
        <dbReference type="RuleBase" id="RU003805"/>
    </source>
</evidence>
<evidence type="ECO:0000256" key="4">
    <source>
        <dbReference type="ARBA" id="ARBA00022478"/>
    </source>
</evidence>
<dbReference type="PANTHER" id="PTHR10102">
    <property type="entry name" value="DNA-DIRECTED RNA POLYMERASE, MITOCHONDRIAL"/>
    <property type="match status" value="1"/>
</dbReference>
<feature type="compositionally biased region" description="Acidic residues" evidence="11">
    <location>
        <begin position="1408"/>
        <end position="1420"/>
    </location>
</feature>
<keyword evidence="5 10" id="KW-0808">Transferase</keyword>
<proteinExistence type="inferred from homology"/>
<name>A0A4S2N6C3_9PEZI</name>
<feature type="region of interest" description="Disordered" evidence="11">
    <location>
        <begin position="1059"/>
        <end position="1087"/>
    </location>
</feature>
<feature type="domain" description="DNA-directed RNA polymerase N-terminal" evidence="12">
    <location>
        <begin position="348"/>
        <end position="671"/>
    </location>
</feature>
<dbReference type="Gene3D" id="1.10.150.20">
    <property type="entry name" value="5' to 3' exonuclease, C-terminal subdomain"/>
    <property type="match status" value="1"/>
</dbReference>
<dbReference type="SUPFAM" id="SSF56672">
    <property type="entry name" value="DNA/RNA polymerases"/>
    <property type="match status" value="2"/>
</dbReference>
<dbReference type="PROSITE" id="PS00900">
    <property type="entry name" value="RNA_POL_PHAGE_1"/>
    <property type="match status" value="1"/>
</dbReference>
<dbReference type="EMBL" id="ML220112">
    <property type="protein sequence ID" value="TGZ84706.1"/>
    <property type="molecule type" value="Genomic_DNA"/>
</dbReference>
<evidence type="ECO:0000256" key="11">
    <source>
        <dbReference type="SAM" id="MobiDB-lite"/>
    </source>
</evidence>
<dbReference type="PANTHER" id="PTHR10102:SF0">
    <property type="entry name" value="DNA-DIRECTED RNA POLYMERASE, MITOCHONDRIAL"/>
    <property type="match status" value="1"/>
</dbReference>
<dbReference type="InterPro" id="IPR037159">
    <property type="entry name" value="RNA_POL_N_sf"/>
</dbReference>
<evidence type="ECO:0000256" key="9">
    <source>
        <dbReference type="ARBA" id="ARBA00048552"/>
    </source>
</evidence>
<dbReference type="GO" id="GO:0006390">
    <property type="term" value="P:mitochondrial transcription"/>
    <property type="evidence" value="ECO:0007669"/>
    <property type="project" value="TreeGrafter"/>
</dbReference>
<organism evidence="13 14">
    <name type="scientific">Ascodesmis nigricans</name>
    <dbReference type="NCBI Taxonomy" id="341454"/>
    <lineage>
        <taxon>Eukaryota</taxon>
        <taxon>Fungi</taxon>
        <taxon>Dikarya</taxon>
        <taxon>Ascomycota</taxon>
        <taxon>Pezizomycotina</taxon>
        <taxon>Pezizomycetes</taxon>
        <taxon>Pezizales</taxon>
        <taxon>Ascodesmidaceae</taxon>
        <taxon>Ascodesmis</taxon>
    </lineage>
</organism>
<dbReference type="InterPro" id="IPR024075">
    <property type="entry name" value="DNA-dir_RNA_pol_helix_hairp_sf"/>
</dbReference>
<evidence type="ECO:0000256" key="6">
    <source>
        <dbReference type="ARBA" id="ARBA00022695"/>
    </source>
</evidence>
<keyword evidence="4 10" id="KW-0240">DNA-directed RNA polymerase</keyword>
<keyword evidence="14" id="KW-1185">Reference proteome</keyword>
<protein>
    <recommendedName>
        <fullName evidence="3 10">DNA-directed RNA polymerase</fullName>
        <ecNumber evidence="3 10">2.7.7.6</ecNumber>
    </recommendedName>
</protein>
<dbReference type="EC" id="2.7.7.6" evidence="3 10"/>
<dbReference type="Pfam" id="PF14700">
    <property type="entry name" value="RPOL_N"/>
    <property type="match status" value="1"/>
</dbReference>
<dbReference type="OrthoDB" id="276422at2759"/>
<dbReference type="InterPro" id="IPR043502">
    <property type="entry name" value="DNA/RNA_pol_sf"/>
</dbReference>
<dbReference type="GO" id="GO:0034245">
    <property type="term" value="C:mitochondrial DNA-directed RNA polymerase complex"/>
    <property type="evidence" value="ECO:0007669"/>
    <property type="project" value="TreeGrafter"/>
</dbReference>
<feature type="region of interest" description="Disordered" evidence="11">
    <location>
        <begin position="1369"/>
        <end position="1420"/>
    </location>
</feature>
<comment type="function">
    <text evidence="1 10">DNA-dependent RNA polymerase catalyzes the transcription of DNA into RNA using the four ribonucleoside triphosphates as substrates.</text>
</comment>
<dbReference type="InterPro" id="IPR029262">
    <property type="entry name" value="RPOL_N"/>
</dbReference>
<dbReference type="Proteomes" id="UP000298138">
    <property type="component" value="Unassembled WGS sequence"/>
</dbReference>
<evidence type="ECO:0000256" key="3">
    <source>
        <dbReference type="ARBA" id="ARBA00012418"/>
    </source>
</evidence>
<evidence type="ECO:0000256" key="8">
    <source>
        <dbReference type="ARBA" id="ARBA00023163"/>
    </source>
</evidence>
<dbReference type="FunFam" id="1.10.287.280:FF:000001">
    <property type="entry name" value="DNA-directed RNA polymerase"/>
    <property type="match status" value="1"/>
</dbReference>
<evidence type="ECO:0000256" key="1">
    <source>
        <dbReference type="ARBA" id="ARBA00004026"/>
    </source>
</evidence>
<dbReference type="Pfam" id="PF00940">
    <property type="entry name" value="RNA_pol"/>
    <property type="match status" value="1"/>
</dbReference>
<keyword evidence="6 10" id="KW-0548">Nucleotidyltransferase</keyword>
<evidence type="ECO:0000313" key="13">
    <source>
        <dbReference type="EMBL" id="TGZ84706.1"/>
    </source>
</evidence>
<dbReference type="InParanoid" id="A0A4S2N6C3"/>
<dbReference type="Gene3D" id="1.10.287.260">
    <property type="match status" value="1"/>
</dbReference>
<dbReference type="PROSITE" id="PS00489">
    <property type="entry name" value="RNA_POL_PHAGE_2"/>
    <property type="match status" value="1"/>
</dbReference>
<evidence type="ECO:0000256" key="2">
    <source>
        <dbReference type="ARBA" id="ARBA00009493"/>
    </source>
</evidence>
<dbReference type="GO" id="GO:0003899">
    <property type="term" value="F:DNA-directed RNA polymerase activity"/>
    <property type="evidence" value="ECO:0007669"/>
    <property type="project" value="UniProtKB-EC"/>
</dbReference>
<accession>A0A4S2N6C3</accession>